<keyword evidence="11" id="KW-1185">Reference proteome</keyword>
<dbReference type="PANTHER" id="PTHR41694:SF3">
    <property type="entry name" value="RNA-DIRECTED DNA POLYMERASE-RELATED"/>
    <property type="match status" value="1"/>
</dbReference>
<accession>A0A7K4LTU0</accession>
<evidence type="ECO:0000256" key="7">
    <source>
        <dbReference type="ARBA" id="ARBA00022918"/>
    </source>
</evidence>
<dbReference type="GO" id="GO:0004519">
    <property type="term" value="F:endonuclease activity"/>
    <property type="evidence" value="ECO:0007669"/>
    <property type="project" value="UniProtKB-KW"/>
</dbReference>
<proteinExistence type="predicted"/>
<dbReference type="GO" id="GO:0035613">
    <property type="term" value="F:RNA stem-loop binding"/>
    <property type="evidence" value="ECO:0007669"/>
    <property type="project" value="TreeGrafter"/>
</dbReference>
<evidence type="ECO:0000259" key="9">
    <source>
        <dbReference type="PROSITE" id="PS50876"/>
    </source>
</evidence>
<keyword evidence="2" id="KW-0548">Nucleotidyltransferase</keyword>
<feature type="non-terminal residue" evidence="10">
    <location>
        <position position="110"/>
    </location>
</feature>
<keyword evidence="8" id="KW-0863">Zinc-finger</keyword>
<feature type="non-terminal residue" evidence="10">
    <location>
        <position position="1"/>
    </location>
</feature>
<dbReference type="SUPFAM" id="SSF46919">
    <property type="entry name" value="N-terminal Zn binding domain of HIV integrase"/>
    <property type="match status" value="1"/>
</dbReference>
<dbReference type="GO" id="GO:0003964">
    <property type="term" value="F:RNA-directed DNA polymerase activity"/>
    <property type="evidence" value="ECO:0007669"/>
    <property type="project" value="UniProtKB-KW"/>
</dbReference>
<dbReference type="InterPro" id="IPR003308">
    <property type="entry name" value="Integrase_Zn-bd_dom_N"/>
</dbReference>
<evidence type="ECO:0000256" key="6">
    <source>
        <dbReference type="ARBA" id="ARBA00022801"/>
    </source>
</evidence>
<dbReference type="AlphaFoldDB" id="A0A7K4LTU0"/>
<keyword evidence="8" id="KW-0862">Zinc</keyword>
<keyword evidence="6" id="KW-0378">Hydrolase</keyword>
<dbReference type="Proteomes" id="UP000534426">
    <property type="component" value="Unassembled WGS sequence"/>
</dbReference>
<evidence type="ECO:0000256" key="3">
    <source>
        <dbReference type="ARBA" id="ARBA00022722"/>
    </source>
</evidence>
<comment type="caution">
    <text evidence="10">The sequence shown here is derived from an EMBL/GenBank/DDBJ whole genome shotgun (WGS) entry which is preliminary data.</text>
</comment>
<protein>
    <submittedName>
        <fullName evidence="10">POK25 protein</fullName>
    </submittedName>
</protein>
<evidence type="ECO:0000256" key="4">
    <source>
        <dbReference type="ARBA" id="ARBA00022723"/>
    </source>
</evidence>
<evidence type="ECO:0000256" key="2">
    <source>
        <dbReference type="ARBA" id="ARBA00022695"/>
    </source>
</evidence>
<dbReference type="PROSITE" id="PS50876">
    <property type="entry name" value="ZF_INTEGRASE"/>
    <property type="match status" value="1"/>
</dbReference>
<dbReference type="PANTHER" id="PTHR41694">
    <property type="entry name" value="ENDOGENOUS RETROVIRUS GROUP K MEMBER POL PROTEIN"/>
    <property type="match status" value="1"/>
</dbReference>
<dbReference type="EMBL" id="VWPW01024093">
    <property type="protein sequence ID" value="NWJ08141.1"/>
    <property type="molecule type" value="Genomic_DNA"/>
</dbReference>
<dbReference type="SUPFAM" id="SSF56672">
    <property type="entry name" value="DNA/RNA polymerases"/>
    <property type="match status" value="1"/>
</dbReference>
<dbReference type="InterPro" id="IPR017856">
    <property type="entry name" value="Integrase-like_N"/>
</dbReference>
<evidence type="ECO:0000256" key="1">
    <source>
        <dbReference type="ARBA" id="ARBA00022679"/>
    </source>
</evidence>
<dbReference type="InterPro" id="IPR043502">
    <property type="entry name" value="DNA/RNA_pol_sf"/>
</dbReference>
<evidence type="ECO:0000256" key="8">
    <source>
        <dbReference type="PROSITE-ProRule" id="PRU00450"/>
    </source>
</evidence>
<reference evidence="10 11" key="1">
    <citation type="submission" date="2019-09" db="EMBL/GenBank/DDBJ databases">
        <title>Bird 10,000 Genomes (B10K) Project - Family phase.</title>
        <authorList>
            <person name="Zhang G."/>
        </authorList>
    </citation>
    <scope>NUCLEOTIDE SEQUENCE [LARGE SCALE GENOMIC DNA]</scope>
    <source>
        <strain evidence="10">B10K-MSB-37135</strain>
        <tissue evidence="10">Heart</tissue>
    </source>
</reference>
<evidence type="ECO:0000256" key="5">
    <source>
        <dbReference type="ARBA" id="ARBA00022759"/>
    </source>
</evidence>
<name>A0A7K4LTU0_9AVES</name>
<dbReference type="GO" id="GO:0008270">
    <property type="term" value="F:zinc ion binding"/>
    <property type="evidence" value="ECO:0007669"/>
    <property type="project" value="UniProtKB-KW"/>
</dbReference>
<sequence>MGAVQPGMPNPALFLEIWPLLIIDLKDCFFNIKLHPDDTQSCPVNQFEAARIAHQQFHQNVKGLMRQFKLTFSEAQEIVRSCPHCSGQGPALGVGVNPRGLGTCQLWQMD</sequence>
<evidence type="ECO:0000313" key="10">
    <source>
        <dbReference type="EMBL" id="NWJ08141.1"/>
    </source>
</evidence>
<keyword evidence="3" id="KW-0540">Nuclease</keyword>
<gene>
    <name evidence="10" type="primary">Ervk25</name>
    <name evidence="10" type="ORF">CRYUND_R15542</name>
</gene>
<keyword evidence="5" id="KW-0255">Endonuclease</keyword>
<organism evidence="10 11">
    <name type="scientific">Crypturellus undulatus</name>
    <dbReference type="NCBI Taxonomy" id="48396"/>
    <lineage>
        <taxon>Eukaryota</taxon>
        <taxon>Metazoa</taxon>
        <taxon>Chordata</taxon>
        <taxon>Craniata</taxon>
        <taxon>Vertebrata</taxon>
        <taxon>Euteleostomi</taxon>
        <taxon>Archelosauria</taxon>
        <taxon>Archosauria</taxon>
        <taxon>Dinosauria</taxon>
        <taxon>Saurischia</taxon>
        <taxon>Theropoda</taxon>
        <taxon>Coelurosauria</taxon>
        <taxon>Aves</taxon>
        <taxon>Palaeognathae</taxon>
        <taxon>Tinamiformes</taxon>
        <taxon>Tinamidae</taxon>
        <taxon>Crypturellus</taxon>
    </lineage>
</organism>
<dbReference type="GO" id="GO:0016787">
    <property type="term" value="F:hydrolase activity"/>
    <property type="evidence" value="ECO:0007669"/>
    <property type="project" value="UniProtKB-KW"/>
</dbReference>
<dbReference type="Pfam" id="PF02022">
    <property type="entry name" value="Integrase_Zn"/>
    <property type="match status" value="1"/>
</dbReference>
<dbReference type="Gene3D" id="1.10.10.200">
    <property type="match status" value="1"/>
</dbReference>
<feature type="domain" description="Integrase-type" evidence="9">
    <location>
        <begin position="45"/>
        <end position="86"/>
    </location>
</feature>
<evidence type="ECO:0000313" key="11">
    <source>
        <dbReference type="Proteomes" id="UP000534426"/>
    </source>
</evidence>
<keyword evidence="4" id="KW-0479">Metal-binding</keyword>
<keyword evidence="7" id="KW-0695">RNA-directed DNA polymerase</keyword>
<keyword evidence="1" id="KW-0808">Transferase</keyword>